<dbReference type="EMBL" id="MU069658">
    <property type="protein sequence ID" value="KAF5836498.1"/>
    <property type="molecule type" value="Genomic_DNA"/>
</dbReference>
<comment type="subcellular location">
    <subcellularLocation>
        <location evidence="2">Nucleus</location>
    </subcellularLocation>
</comment>
<protein>
    <recommendedName>
        <fullName evidence="2">26S proteasome complex subunit SEM1</fullName>
    </recommendedName>
</protein>
<feature type="region of interest" description="Disordered" evidence="3">
    <location>
        <begin position="1"/>
        <end position="25"/>
    </location>
</feature>
<evidence type="ECO:0000313" key="5">
    <source>
        <dbReference type="Proteomes" id="UP000815325"/>
    </source>
</evidence>
<name>A0ABQ7GPH7_DUNSA</name>
<proteinExistence type="inferred from homology"/>
<sequence>MVEEKKEVAPKPEDKKPAAPKGEEDVQVEVDCFEEFESAVGMKVTLEDENRDLWQAEWDDEDVDEDFHVRLREELQAER</sequence>
<reference evidence="4" key="1">
    <citation type="submission" date="2017-08" db="EMBL/GenBank/DDBJ databases">
        <authorList>
            <person name="Polle J.E."/>
            <person name="Barry K."/>
            <person name="Cushman J."/>
            <person name="Schmutz J."/>
            <person name="Tran D."/>
            <person name="Hathwaick L.T."/>
            <person name="Yim W.C."/>
            <person name="Jenkins J."/>
            <person name="Mckie-Krisberg Z.M."/>
            <person name="Prochnik S."/>
            <person name="Lindquist E."/>
            <person name="Dockter R.B."/>
            <person name="Adam C."/>
            <person name="Molina H."/>
            <person name="Bunkerborg J."/>
            <person name="Jin E."/>
            <person name="Buchheim M."/>
            <person name="Magnuson J."/>
        </authorList>
    </citation>
    <scope>NUCLEOTIDE SEQUENCE</scope>
    <source>
        <strain evidence="4">CCAP 19/18</strain>
    </source>
</reference>
<evidence type="ECO:0000313" key="4">
    <source>
        <dbReference type="EMBL" id="KAF5836498.1"/>
    </source>
</evidence>
<dbReference type="Pfam" id="PF05160">
    <property type="entry name" value="DSS1_SEM1"/>
    <property type="match status" value="1"/>
</dbReference>
<keyword evidence="2" id="KW-0647">Proteasome</keyword>
<dbReference type="InterPro" id="IPR007834">
    <property type="entry name" value="DSS1_SEM1"/>
</dbReference>
<evidence type="ECO:0000256" key="1">
    <source>
        <dbReference type="ARBA" id="ARBA00034491"/>
    </source>
</evidence>
<keyword evidence="5" id="KW-1185">Reference proteome</keyword>
<evidence type="ECO:0000256" key="3">
    <source>
        <dbReference type="SAM" id="MobiDB-lite"/>
    </source>
</evidence>
<keyword evidence="2" id="KW-0539">Nucleus</keyword>
<gene>
    <name evidence="4" type="ORF">DUNSADRAFT_5884</name>
</gene>
<evidence type="ECO:0000256" key="2">
    <source>
        <dbReference type="RuleBase" id="RU369057"/>
    </source>
</evidence>
<organism evidence="4 5">
    <name type="scientific">Dunaliella salina</name>
    <name type="common">Green alga</name>
    <name type="synonym">Protococcus salinus</name>
    <dbReference type="NCBI Taxonomy" id="3046"/>
    <lineage>
        <taxon>Eukaryota</taxon>
        <taxon>Viridiplantae</taxon>
        <taxon>Chlorophyta</taxon>
        <taxon>core chlorophytes</taxon>
        <taxon>Chlorophyceae</taxon>
        <taxon>CS clade</taxon>
        <taxon>Chlamydomonadales</taxon>
        <taxon>Dunaliellaceae</taxon>
        <taxon>Dunaliella</taxon>
    </lineage>
</organism>
<comment type="similarity">
    <text evidence="1 2">Belongs to the DSS1/SEM1 family.</text>
</comment>
<comment type="caution">
    <text evidence="4">The sequence shown here is derived from an EMBL/GenBank/DDBJ whole genome shotgun (WGS) entry which is preliminary data.</text>
</comment>
<accession>A0ABQ7GPH7</accession>
<dbReference type="Proteomes" id="UP000815325">
    <property type="component" value="Unassembled WGS sequence"/>
</dbReference>
<dbReference type="SMART" id="SM01385">
    <property type="entry name" value="DSS1_SEM1"/>
    <property type="match status" value="1"/>
</dbReference>
<feature type="compositionally biased region" description="Basic and acidic residues" evidence="3">
    <location>
        <begin position="1"/>
        <end position="24"/>
    </location>
</feature>
<comment type="function">
    <text evidence="2">Component of the 26S proteasome, a multiprotein complex involved in the ATP-dependent degradation of ubiquitinated proteins.</text>
</comment>